<dbReference type="Pfam" id="PF06026">
    <property type="entry name" value="Rib_5-P_isom_A"/>
    <property type="match status" value="1"/>
</dbReference>
<keyword evidence="1 3" id="KW-0413">Isomerase</keyword>
<dbReference type="InterPro" id="IPR004788">
    <property type="entry name" value="Ribose5P_isomerase_type_A"/>
</dbReference>
<dbReference type="Proteomes" id="UP000184206">
    <property type="component" value="Unassembled WGS sequence"/>
</dbReference>
<dbReference type="Gene3D" id="3.30.70.260">
    <property type="match status" value="1"/>
</dbReference>
<dbReference type="STRING" id="1123231.SAMN02745189_01832"/>
<protein>
    <recommendedName>
        <fullName evidence="2">Ribose 5-phosphate isomerase A</fullName>
        <ecNumber evidence="2">5.3.1.6</ecNumber>
    </recommendedName>
</protein>
<keyword evidence="4" id="KW-1185">Reference proteome</keyword>
<accession>A0A1M7H9I1</accession>
<dbReference type="GO" id="GO:0009052">
    <property type="term" value="P:pentose-phosphate shunt, non-oxidative branch"/>
    <property type="evidence" value="ECO:0007669"/>
    <property type="project" value="InterPro"/>
</dbReference>
<dbReference type="SUPFAM" id="SSF75445">
    <property type="entry name" value="D-ribose-5-phosphate isomerase (RpiA), lid domain"/>
    <property type="match status" value="1"/>
</dbReference>
<dbReference type="SUPFAM" id="SSF100950">
    <property type="entry name" value="NagB/RpiA/CoA transferase-like"/>
    <property type="match status" value="1"/>
</dbReference>
<dbReference type="GO" id="GO:0004751">
    <property type="term" value="F:ribose-5-phosphate isomerase activity"/>
    <property type="evidence" value="ECO:0007669"/>
    <property type="project" value="UniProtKB-UniRule"/>
</dbReference>
<dbReference type="Gene3D" id="3.40.50.1360">
    <property type="match status" value="1"/>
</dbReference>
<evidence type="ECO:0000313" key="3">
    <source>
        <dbReference type="EMBL" id="SHM25080.1"/>
    </source>
</evidence>
<evidence type="ECO:0000256" key="1">
    <source>
        <dbReference type="ARBA" id="ARBA00023235"/>
    </source>
</evidence>
<dbReference type="PANTHER" id="PTHR11934:SF0">
    <property type="entry name" value="RIBOSE-5-PHOSPHATE ISOMERASE"/>
    <property type="match status" value="1"/>
</dbReference>
<name>A0A1M7H9I1_9BACL</name>
<dbReference type="RefSeq" id="WP_072710265.1">
    <property type="nucleotide sequence ID" value="NZ_FRCF01000007.1"/>
</dbReference>
<proteinExistence type="predicted"/>
<sequence>MQNVYDYLNEKITDGSVIGMGSGSTIENYIPAVGRHVEENRMDVTFVPTSIKTEQLLKDHGLTTSLKVSEIEVTIDGADYFTRTLNVIKGLGGALLREKQIGYFSENITIIAKSDKETASFENLRIPVEVNPFLHELTKTQIRRLTRAEITERTEGGSLSTTDNGNYTLDCRLPAIADLDALHNMLINIPGVIETGIFNRHITEIVSFSDGDFKVHIK</sequence>
<dbReference type="InterPro" id="IPR037171">
    <property type="entry name" value="NagB/RpiA_transferase-like"/>
</dbReference>
<gene>
    <name evidence="3" type="ORF">SAMN02745189_01832</name>
</gene>
<reference evidence="3 4" key="1">
    <citation type="submission" date="2016-11" db="EMBL/GenBank/DDBJ databases">
        <authorList>
            <person name="Jaros S."/>
            <person name="Januszkiewicz K."/>
            <person name="Wedrychowicz H."/>
        </authorList>
    </citation>
    <scope>NUCLEOTIDE SEQUENCE [LARGE SCALE GENOMIC DNA]</scope>
    <source>
        <strain evidence="3 4">DSM 16010</strain>
    </source>
</reference>
<dbReference type="AlphaFoldDB" id="A0A1M7H9I1"/>
<dbReference type="OrthoDB" id="5870696at2"/>
<dbReference type="NCBIfam" id="TIGR00021">
    <property type="entry name" value="rpiA"/>
    <property type="match status" value="1"/>
</dbReference>
<evidence type="ECO:0000313" key="4">
    <source>
        <dbReference type="Proteomes" id="UP000184206"/>
    </source>
</evidence>
<evidence type="ECO:0000256" key="2">
    <source>
        <dbReference type="NCBIfam" id="TIGR00021"/>
    </source>
</evidence>
<dbReference type="CDD" id="cd01398">
    <property type="entry name" value="RPI_A"/>
    <property type="match status" value="1"/>
</dbReference>
<dbReference type="EMBL" id="FRCF01000007">
    <property type="protein sequence ID" value="SHM25080.1"/>
    <property type="molecule type" value="Genomic_DNA"/>
</dbReference>
<dbReference type="EC" id="5.3.1.6" evidence="2"/>
<dbReference type="GO" id="GO:0005829">
    <property type="term" value="C:cytosol"/>
    <property type="evidence" value="ECO:0007669"/>
    <property type="project" value="TreeGrafter"/>
</dbReference>
<dbReference type="GO" id="GO:0006014">
    <property type="term" value="P:D-ribose metabolic process"/>
    <property type="evidence" value="ECO:0007669"/>
    <property type="project" value="TreeGrafter"/>
</dbReference>
<organism evidence="3 4">
    <name type="scientific">Lacicoccus alkaliphilus DSM 16010</name>
    <dbReference type="NCBI Taxonomy" id="1123231"/>
    <lineage>
        <taxon>Bacteria</taxon>
        <taxon>Bacillati</taxon>
        <taxon>Bacillota</taxon>
        <taxon>Bacilli</taxon>
        <taxon>Bacillales</taxon>
        <taxon>Salinicoccaceae</taxon>
        <taxon>Lacicoccus</taxon>
    </lineage>
</organism>
<dbReference type="PANTHER" id="PTHR11934">
    <property type="entry name" value="RIBOSE-5-PHOSPHATE ISOMERASE"/>
    <property type="match status" value="1"/>
</dbReference>